<evidence type="ECO:0000256" key="4">
    <source>
        <dbReference type="ARBA" id="ARBA00022679"/>
    </source>
</evidence>
<keyword evidence="11" id="KW-1185">Reference proteome</keyword>
<evidence type="ECO:0000313" key="10">
    <source>
        <dbReference type="EMBL" id="TWT49613.1"/>
    </source>
</evidence>
<dbReference type="OrthoDB" id="236031at2"/>
<evidence type="ECO:0000256" key="7">
    <source>
        <dbReference type="ARBA" id="ARBA00022840"/>
    </source>
</evidence>
<dbReference type="RefSeq" id="WP_146517104.1">
    <property type="nucleotide sequence ID" value="NZ_SJPI01000003.1"/>
</dbReference>
<dbReference type="PROSITE" id="PS50109">
    <property type="entry name" value="HIS_KIN"/>
    <property type="match status" value="1"/>
</dbReference>
<protein>
    <recommendedName>
        <fullName evidence="2">histidine kinase</fullName>
        <ecNumber evidence="2">2.7.13.3</ecNumber>
    </recommendedName>
</protein>
<dbReference type="Gene3D" id="3.30.565.10">
    <property type="entry name" value="Histidine kinase-like ATPase, C-terminal domain"/>
    <property type="match status" value="1"/>
</dbReference>
<dbReference type="Gene3D" id="3.30.450.20">
    <property type="entry name" value="PAS domain"/>
    <property type="match status" value="1"/>
</dbReference>
<keyword evidence="4 10" id="KW-0808">Transferase</keyword>
<keyword evidence="3" id="KW-0597">Phosphoprotein</keyword>
<dbReference type="InterPro" id="IPR004358">
    <property type="entry name" value="Sig_transdc_His_kin-like_C"/>
</dbReference>
<dbReference type="Pfam" id="PF13426">
    <property type="entry name" value="PAS_9"/>
    <property type="match status" value="1"/>
</dbReference>
<dbReference type="SUPFAM" id="SSF55785">
    <property type="entry name" value="PYP-like sensor domain (PAS domain)"/>
    <property type="match status" value="1"/>
</dbReference>
<keyword evidence="8" id="KW-0902">Two-component regulatory system</keyword>
<evidence type="ECO:0000256" key="3">
    <source>
        <dbReference type="ARBA" id="ARBA00022553"/>
    </source>
</evidence>
<dbReference type="PANTHER" id="PTHR43065">
    <property type="entry name" value="SENSOR HISTIDINE KINASE"/>
    <property type="match status" value="1"/>
</dbReference>
<dbReference type="EMBL" id="SJPI01000003">
    <property type="protein sequence ID" value="TWT49613.1"/>
    <property type="molecule type" value="Genomic_DNA"/>
</dbReference>
<dbReference type="GO" id="GO:0000160">
    <property type="term" value="P:phosphorelay signal transduction system"/>
    <property type="evidence" value="ECO:0007669"/>
    <property type="project" value="UniProtKB-KW"/>
</dbReference>
<keyword evidence="5" id="KW-0547">Nucleotide-binding</keyword>
<keyword evidence="6" id="KW-0418">Kinase</keyword>
<accession>A0A5C5WHY6</accession>
<dbReference type="GO" id="GO:0005524">
    <property type="term" value="F:ATP binding"/>
    <property type="evidence" value="ECO:0007669"/>
    <property type="project" value="UniProtKB-KW"/>
</dbReference>
<dbReference type="Proteomes" id="UP000316598">
    <property type="component" value="Unassembled WGS sequence"/>
</dbReference>
<keyword evidence="7" id="KW-0067">ATP-binding</keyword>
<feature type="domain" description="Histidine kinase" evidence="9">
    <location>
        <begin position="156"/>
        <end position="367"/>
    </location>
</feature>
<comment type="catalytic activity">
    <reaction evidence="1">
        <text>ATP + protein L-histidine = ADP + protein N-phospho-L-histidine.</text>
        <dbReference type="EC" id="2.7.13.3"/>
    </reaction>
</comment>
<dbReference type="SUPFAM" id="SSF55874">
    <property type="entry name" value="ATPase domain of HSP90 chaperone/DNA topoisomerase II/histidine kinase"/>
    <property type="match status" value="1"/>
</dbReference>
<dbReference type="PRINTS" id="PR00344">
    <property type="entry name" value="BCTRLSENSOR"/>
</dbReference>
<dbReference type="NCBIfam" id="TIGR00229">
    <property type="entry name" value="sensory_box"/>
    <property type="match status" value="1"/>
</dbReference>
<comment type="caution">
    <text evidence="10">The sequence shown here is derived from an EMBL/GenBank/DDBJ whole genome shotgun (WGS) entry which is preliminary data.</text>
</comment>
<name>A0A5C5WHY6_9BACT</name>
<dbReference type="InterPro" id="IPR036890">
    <property type="entry name" value="HATPase_C_sf"/>
</dbReference>
<dbReference type="PANTHER" id="PTHR43065:SF10">
    <property type="entry name" value="PEROXIDE STRESS-ACTIVATED HISTIDINE KINASE MAK3"/>
    <property type="match status" value="1"/>
</dbReference>
<proteinExistence type="predicted"/>
<evidence type="ECO:0000256" key="5">
    <source>
        <dbReference type="ARBA" id="ARBA00022741"/>
    </source>
</evidence>
<dbReference type="InterPro" id="IPR005467">
    <property type="entry name" value="His_kinase_dom"/>
</dbReference>
<dbReference type="CDD" id="cd00075">
    <property type="entry name" value="HATPase"/>
    <property type="match status" value="1"/>
</dbReference>
<dbReference type="EC" id="2.7.13.3" evidence="2"/>
<evidence type="ECO:0000256" key="2">
    <source>
        <dbReference type="ARBA" id="ARBA00012438"/>
    </source>
</evidence>
<dbReference type="InterPro" id="IPR035965">
    <property type="entry name" value="PAS-like_dom_sf"/>
</dbReference>
<dbReference type="SMART" id="SM00387">
    <property type="entry name" value="HATPase_c"/>
    <property type="match status" value="1"/>
</dbReference>
<organism evidence="10 11">
    <name type="scientific">Rubripirellula amarantea</name>
    <dbReference type="NCBI Taxonomy" id="2527999"/>
    <lineage>
        <taxon>Bacteria</taxon>
        <taxon>Pseudomonadati</taxon>
        <taxon>Planctomycetota</taxon>
        <taxon>Planctomycetia</taxon>
        <taxon>Pirellulales</taxon>
        <taxon>Pirellulaceae</taxon>
        <taxon>Rubripirellula</taxon>
    </lineage>
</organism>
<evidence type="ECO:0000259" key="9">
    <source>
        <dbReference type="PROSITE" id="PS50109"/>
    </source>
</evidence>
<dbReference type="InterPro" id="IPR000014">
    <property type="entry name" value="PAS"/>
</dbReference>
<dbReference type="InterPro" id="IPR003594">
    <property type="entry name" value="HATPase_dom"/>
</dbReference>
<evidence type="ECO:0000256" key="6">
    <source>
        <dbReference type="ARBA" id="ARBA00022777"/>
    </source>
</evidence>
<sequence>MSETQTRTASIRQNGLASRLLELSPAAVLITNLLGEIQWVNRVTLTWFGYSEAELQEKVVDVLFSRQVASDAGAHQACPLSHFGQRSGEYDGKQWDLVGRRKNGSIFPVRFTSHRLSKTLDEIVFFGEMNFPLKDADLAKRIEDERLSAVLEMVSGLAHGCRNAMQRAQSCLALIELDLPKESSSLQLTDRVRAALADLHKNYEEAKSYASPITLRRSDVDLAKLCGDTMTELSIELAQYSVQLKVECDSVCQRAYVDQARMQQVIYHLLKNAIQASPELALIRCVFHASTAPSGEGLELRIRDYGSGIGEDIAKRAFEPFFTTKQQGTGLGLSLCRRIVAAHGGTIDFVCHYDVGSEVLVQLPSMRNES</sequence>
<dbReference type="GO" id="GO:0004673">
    <property type="term" value="F:protein histidine kinase activity"/>
    <property type="evidence" value="ECO:0007669"/>
    <property type="project" value="UniProtKB-EC"/>
</dbReference>
<evidence type="ECO:0000256" key="8">
    <source>
        <dbReference type="ARBA" id="ARBA00023012"/>
    </source>
</evidence>
<evidence type="ECO:0000313" key="11">
    <source>
        <dbReference type="Proteomes" id="UP000316598"/>
    </source>
</evidence>
<dbReference type="AlphaFoldDB" id="A0A5C5WHY6"/>
<dbReference type="Pfam" id="PF02518">
    <property type="entry name" value="HATPase_c"/>
    <property type="match status" value="1"/>
</dbReference>
<gene>
    <name evidence="10" type="primary">zraS_9</name>
    <name evidence="10" type="ORF">Pla22_48100</name>
</gene>
<dbReference type="CDD" id="cd00130">
    <property type="entry name" value="PAS"/>
    <property type="match status" value="1"/>
</dbReference>
<evidence type="ECO:0000256" key="1">
    <source>
        <dbReference type="ARBA" id="ARBA00000085"/>
    </source>
</evidence>
<reference evidence="10 11" key="1">
    <citation type="submission" date="2019-02" db="EMBL/GenBank/DDBJ databases">
        <title>Deep-cultivation of Planctomycetes and their phenomic and genomic characterization uncovers novel biology.</title>
        <authorList>
            <person name="Wiegand S."/>
            <person name="Jogler M."/>
            <person name="Boedeker C."/>
            <person name="Pinto D."/>
            <person name="Vollmers J."/>
            <person name="Rivas-Marin E."/>
            <person name="Kohn T."/>
            <person name="Peeters S.H."/>
            <person name="Heuer A."/>
            <person name="Rast P."/>
            <person name="Oberbeckmann S."/>
            <person name="Bunk B."/>
            <person name="Jeske O."/>
            <person name="Meyerdierks A."/>
            <person name="Storesund J.E."/>
            <person name="Kallscheuer N."/>
            <person name="Luecker S."/>
            <person name="Lage O.M."/>
            <person name="Pohl T."/>
            <person name="Merkel B.J."/>
            <person name="Hornburger P."/>
            <person name="Mueller R.-W."/>
            <person name="Bruemmer F."/>
            <person name="Labrenz M."/>
            <person name="Spormann A.M."/>
            <person name="Op Den Camp H."/>
            <person name="Overmann J."/>
            <person name="Amann R."/>
            <person name="Jetten M.S.M."/>
            <person name="Mascher T."/>
            <person name="Medema M.H."/>
            <person name="Devos D.P."/>
            <person name="Kaster A.-K."/>
            <person name="Ovreas L."/>
            <person name="Rohde M."/>
            <person name="Galperin M.Y."/>
            <person name="Jogler C."/>
        </authorList>
    </citation>
    <scope>NUCLEOTIDE SEQUENCE [LARGE SCALE GENOMIC DNA]</scope>
    <source>
        <strain evidence="10 11">Pla22</strain>
    </source>
</reference>